<dbReference type="Gene3D" id="3.40.50.12780">
    <property type="entry name" value="N-terminal domain of ligase-like"/>
    <property type="match status" value="1"/>
</dbReference>
<dbReference type="EMBL" id="KV448455">
    <property type="protein sequence ID" value="OAX35929.1"/>
    <property type="molecule type" value="Genomic_DNA"/>
</dbReference>
<keyword evidence="3" id="KW-1185">Reference proteome</keyword>
<dbReference type="OrthoDB" id="2687815at2759"/>
<dbReference type="STRING" id="1314800.A0A1B7MTJ6"/>
<proteinExistence type="predicted"/>
<dbReference type="InParanoid" id="A0A1B7MTJ6"/>
<dbReference type="Proteomes" id="UP000092154">
    <property type="component" value="Unassembled WGS sequence"/>
</dbReference>
<gene>
    <name evidence="2" type="ORF">K503DRAFT_858310</name>
</gene>
<name>A0A1B7MTJ6_9AGAM</name>
<organism evidence="2 3">
    <name type="scientific">Rhizopogon vinicolor AM-OR11-026</name>
    <dbReference type="NCBI Taxonomy" id="1314800"/>
    <lineage>
        <taxon>Eukaryota</taxon>
        <taxon>Fungi</taxon>
        <taxon>Dikarya</taxon>
        <taxon>Basidiomycota</taxon>
        <taxon>Agaricomycotina</taxon>
        <taxon>Agaricomycetes</taxon>
        <taxon>Agaricomycetidae</taxon>
        <taxon>Boletales</taxon>
        <taxon>Suillineae</taxon>
        <taxon>Rhizopogonaceae</taxon>
        <taxon>Rhizopogon</taxon>
    </lineage>
</organism>
<evidence type="ECO:0000256" key="1">
    <source>
        <dbReference type="SAM" id="MobiDB-lite"/>
    </source>
</evidence>
<accession>A0A1B7MTJ6</accession>
<reference evidence="2 3" key="1">
    <citation type="submission" date="2016-06" db="EMBL/GenBank/DDBJ databases">
        <title>Comparative genomics of the ectomycorrhizal sister species Rhizopogon vinicolor and Rhizopogon vesiculosus (Basidiomycota: Boletales) reveals a divergence of the mating type B locus.</title>
        <authorList>
            <consortium name="DOE Joint Genome Institute"/>
            <person name="Mujic A.B."/>
            <person name="Kuo A."/>
            <person name="Tritt A."/>
            <person name="Lipzen A."/>
            <person name="Chen C."/>
            <person name="Johnson J."/>
            <person name="Sharma A."/>
            <person name="Barry K."/>
            <person name="Grigoriev I.V."/>
            <person name="Spatafora J.W."/>
        </authorList>
    </citation>
    <scope>NUCLEOTIDE SEQUENCE [LARGE SCALE GENOMIC DNA]</scope>
    <source>
        <strain evidence="2 3">AM-OR11-026</strain>
    </source>
</reference>
<evidence type="ECO:0000313" key="3">
    <source>
        <dbReference type="Proteomes" id="UP000092154"/>
    </source>
</evidence>
<feature type="region of interest" description="Disordered" evidence="1">
    <location>
        <begin position="141"/>
        <end position="174"/>
    </location>
</feature>
<evidence type="ECO:0000313" key="2">
    <source>
        <dbReference type="EMBL" id="OAX35929.1"/>
    </source>
</evidence>
<dbReference type="AlphaFoldDB" id="A0A1B7MTJ6"/>
<dbReference type="SUPFAM" id="SSF56801">
    <property type="entry name" value="Acetyl-CoA synthetase-like"/>
    <property type="match status" value="1"/>
</dbReference>
<sequence>MSFIVSSGFGVTETCAGCINDPVDLVTTKSKHEFLDLGRPIGSCEMRITDSEDGKSVCANGESPVLFVCYYNNTGDVWALSRTEVEFTHSFLAAALGNLSCACVTSAYSIPVYLLKKQHSNISGPALRPLSRKDKLEAISKLLPPKSLPDPQLTPEKHDHGVDAAGSSIECGKD</sequence>
<protein>
    <submittedName>
        <fullName evidence="2">Uncharacterized protein</fullName>
    </submittedName>
</protein>
<dbReference type="InterPro" id="IPR042099">
    <property type="entry name" value="ANL_N_sf"/>
</dbReference>